<protein>
    <recommendedName>
        <fullName evidence="1">Transposase Helix-turn-helix domain-containing protein</fullName>
    </recommendedName>
</protein>
<dbReference type="Pfam" id="PF13613">
    <property type="entry name" value="HTH_Tnp_4"/>
    <property type="match status" value="1"/>
</dbReference>
<gene>
    <name evidence="2" type="ORF">ACEWY4_027313</name>
</gene>
<evidence type="ECO:0000313" key="2">
    <source>
        <dbReference type="EMBL" id="KAL2077809.1"/>
    </source>
</evidence>
<keyword evidence="3" id="KW-1185">Reference proteome</keyword>
<dbReference type="EMBL" id="JBHFQA010000024">
    <property type="protein sequence ID" value="KAL2077809.1"/>
    <property type="molecule type" value="Genomic_DNA"/>
</dbReference>
<proteinExistence type="predicted"/>
<dbReference type="InterPro" id="IPR027805">
    <property type="entry name" value="Transposase_HTH_dom"/>
</dbReference>
<sequence>MKLRLNLLQDDITKRFGVSQTLVSRTFSHWLEHMEVKLRSYMPWMGRSSQRCHSASRTIFQEPHVSLPVLRPPFKRLTIWTQEASLTVTTAPPGPHVAMPLLEGHVSGPRNADPISEQRVCS</sequence>
<name>A0ABD1ISI1_9TELE</name>
<dbReference type="PANTHER" id="PTHR23080">
    <property type="entry name" value="THAP DOMAIN PROTEIN"/>
    <property type="match status" value="1"/>
</dbReference>
<dbReference type="PANTHER" id="PTHR23080:SF143">
    <property type="entry name" value="SI:DKEY-56D12.4"/>
    <property type="match status" value="1"/>
</dbReference>
<dbReference type="AlphaFoldDB" id="A0ABD1ISI1"/>
<comment type="caution">
    <text evidence="2">The sequence shown here is derived from an EMBL/GenBank/DDBJ whole genome shotgun (WGS) entry which is preliminary data.</text>
</comment>
<accession>A0ABD1ISI1</accession>
<dbReference type="Proteomes" id="UP001591681">
    <property type="component" value="Unassembled WGS sequence"/>
</dbReference>
<evidence type="ECO:0000313" key="3">
    <source>
        <dbReference type="Proteomes" id="UP001591681"/>
    </source>
</evidence>
<evidence type="ECO:0000259" key="1">
    <source>
        <dbReference type="Pfam" id="PF13613"/>
    </source>
</evidence>
<feature type="domain" description="Transposase Helix-turn-helix" evidence="1">
    <location>
        <begin position="1"/>
        <end position="39"/>
    </location>
</feature>
<reference evidence="2 3" key="1">
    <citation type="submission" date="2024-09" db="EMBL/GenBank/DDBJ databases">
        <title>A chromosome-level genome assembly of Gray's grenadier anchovy, Coilia grayii.</title>
        <authorList>
            <person name="Fu Z."/>
        </authorList>
    </citation>
    <scope>NUCLEOTIDE SEQUENCE [LARGE SCALE GENOMIC DNA]</scope>
    <source>
        <strain evidence="2">G4</strain>
        <tissue evidence="2">Muscle</tissue>
    </source>
</reference>
<organism evidence="2 3">
    <name type="scientific">Coilia grayii</name>
    <name type="common">Gray's grenadier anchovy</name>
    <dbReference type="NCBI Taxonomy" id="363190"/>
    <lineage>
        <taxon>Eukaryota</taxon>
        <taxon>Metazoa</taxon>
        <taxon>Chordata</taxon>
        <taxon>Craniata</taxon>
        <taxon>Vertebrata</taxon>
        <taxon>Euteleostomi</taxon>
        <taxon>Actinopterygii</taxon>
        <taxon>Neopterygii</taxon>
        <taxon>Teleostei</taxon>
        <taxon>Clupei</taxon>
        <taxon>Clupeiformes</taxon>
        <taxon>Clupeoidei</taxon>
        <taxon>Engraulidae</taxon>
        <taxon>Coilinae</taxon>
        <taxon>Coilia</taxon>
    </lineage>
</organism>